<dbReference type="EMBL" id="RHIB01000001">
    <property type="protein sequence ID" value="RNA69327.1"/>
    <property type="molecule type" value="Genomic_DNA"/>
</dbReference>
<dbReference type="SUPFAM" id="SSF55909">
    <property type="entry name" value="Pentein"/>
    <property type="match status" value="1"/>
</dbReference>
<proteinExistence type="predicted"/>
<evidence type="ECO:0000313" key="2">
    <source>
        <dbReference type="Proteomes" id="UP000278746"/>
    </source>
</evidence>
<dbReference type="PANTHER" id="PTHR47271">
    <property type="entry name" value="ARGININE DEIMINASE"/>
    <property type="match status" value="1"/>
</dbReference>
<dbReference type="OrthoDB" id="9814070at2"/>
<dbReference type="Gene3D" id="3.75.10.10">
    <property type="entry name" value="L-arginine/glycine Amidinotransferase, Chain A"/>
    <property type="match status" value="1"/>
</dbReference>
<comment type="caution">
    <text evidence="1">The sequence shown here is derived from an EMBL/GenBank/DDBJ whole genome shotgun (WGS) entry which is preliminary data.</text>
</comment>
<dbReference type="RefSeq" id="WP_122896848.1">
    <property type="nucleotide sequence ID" value="NZ_RHIB01000001.1"/>
</dbReference>
<evidence type="ECO:0008006" key="3">
    <source>
        <dbReference type="Google" id="ProtNLM"/>
    </source>
</evidence>
<dbReference type="AlphaFoldDB" id="A0A3M7TUT6"/>
<gene>
    <name evidence="1" type="ORF">EBO34_05115</name>
</gene>
<keyword evidence="2" id="KW-1185">Reference proteome</keyword>
<protein>
    <recommendedName>
        <fullName evidence="3">N-Dimethylarginine dimethylaminohydrolase</fullName>
    </recommendedName>
</protein>
<name>A0A3M7TUT6_9BACI</name>
<sequence>MKQQKQSFCDTEYGALRKVAVCEPHHIAIRDVINETQKKYEKEGLNVKLALKQHRDFTSELEKHGVDVIHLEPKEHFPEQVFTRDIGFTLGQTIFVSEMAQKVRHGEEEHLKDWLKRSKISYYNLLGDKIEGGDVVIDGHNIYIGVSERTDEGSIEHLQSLLPQYAVTSIPFPHKYLHLDCIFNVLSPSEAIIFPGVMSEFDEEMLTSRYDCIRVCEKEQFTLGTNVLSIGDRKVFSLPVNKKVNEELRSRGYHVIEVDISEIIKSGGSFRCCTMPVLRSKA</sequence>
<accession>A0A3M7TUT6</accession>
<evidence type="ECO:0000313" key="1">
    <source>
        <dbReference type="EMBL" id="RNA69327.1"/>
    </source>
</evidence>
<organism evidence="1 2">
    <name type="scientific">Alteribacter keqinensis</name>
    <dbReference type="NCBI Taxonomy" id="2483800"/>
    <lineage>
        <taxon>Bacteria</taxon>
        <taxon>Bacillati</taxon>
        <taxon>Bacillota</taxon>
        <taxon>Bacilli</taxon>
        <taxon>Bacillales</taxon>
        <taxon>Bacillaceae</taxon>
        <taxon>Alteribacter</taxon>
    </lineage>
</organism>
<reference evidence="1 2" key="1">
    <citation type="submission" date="2018-10" db="EMBL/GenBank/DDBJ databases">
        <title>Bacillus Keqinensis sp. nov., a moderately halophilic bacterium isolated from a saline-alkaline lake.</title>
        <authorList>
            <person name="Wang H."/>
        </authorList>
    </citation>
    <scope>NUCLEOTIDE SEQUENCE [LARGE SCALE GENOMIC DNA]</scope>
    <source>
        <strain evidence="1 2">KQ-3</strain>
    </source>
</reference>
<dbReference type="PANTHER" id="PTHR47271:SF2">
    <property type="entry name" value="ARGININE DEIMINASE"/>
    <property type="match status" value="1"/>
</dbReference>
<dbReference type="GO" id="GO:0016990">
    <property type="term" value="F:arginine deiminase activity"/>
    <property type="evidence" value="ECO:0007669"/>
    <property type="project" value="TreeGrafter"/>
</dbReference>
<dbReference type="Proteomes" id="UP000278746">
    <property type="component" value="Unassembled WGS sequence"/>
</dbReference>
<dbReference type="GO" id="GO:0019546">
    <property type="term" value="P:L-arginine deiminase pathway"/>
    <property type="evidence" value="ECO:0007669"/>
    <property type="project" value="TreeGrafter"/>
</dbReference>
<dbReference type="Pfam" id="PF19420">
    <property type="entry name" value="DDAH_eukar"/>
    <property type="match status" value="1"/>
</dbReference>